<gene>
    <name evidence="2" type="ORF">EW026_g2774</name>
</gene>
<keyword evidence="3" id="KW-1185">Reference proteome</keyword>
<dbReference type="AlphaFoldDB" id="A0A4S4KN73"/>
<dbReference type="InterPro" id="IPR019341">
    <property type="entry name" value="Alpha/Gamma-adaptin-bd_p34"/>
</dbReference>
<proteinExistence type="predicted"/>
<organism evidence="2 3">
    <name type="scientific">Hermanssonia centrifuga</name>
    <dbReference type="NCBI Taxonomy" id="98765"/>
    <lineage>
        <taxon>Eukaryota</taxon>
        <taxon>Fungi</taxon>
        <taxon>Dikarya</taxon>
        <taxon>Basidiomycota</taxon>
        <taxon>Agaricomycotina</taxon>
        <taxon>Agaricomycetes</taxon>
        <taxon>Polyporales</taxon>
        <taxon>Meruliaceae</taxon>
        <taxon>Hermanssonia</taxon>
    </lineage>
</organism>
<evidence type="ECO:0000313" key="3">
    <source>
        <dbReference type="Proteomes" id="UP000309038"/>
    </source>
</evidence>
<accession>A0A4S4KN73</accession>
<sequence length="399" mass="44577">MEALLSKYPDQIPWLERHGFSVQDLIESLKWYPAQQLGEMESAPPEEREGRYATLEEVSEENFDRLEANLVKVLPIQQELIPDMSEFASCRILVISSTTDQAQQFVQRVKALRSDSIDFESTGQQTPVLTNTSDNGSICIPWTIVNKYYTADVHFEIRELQSFSGDHASEVPAIIYVWSCGEPYQDYVSTLSQKLQHHDPEVSLAVRLGGASSVPAEGKDAEDGLDEFLSSHGLEYVDGDRDGAGYLDEDRSGVPGLPRVIDALSTIMWPSLVQSAATSARKSRARELLDWARVEEADDGLRALISSNDDKEHEVGSSGADAAPKKSRMQREMDELEKWLEEDDIGRRRMDDAQAWIARDDATDGWSDIPTPMIRTPGGDQTSLALTTTSQNLLVHQWT</sequence>
<evidence type="ECO:0000313" key="2">
    <source>
        <dbReference type="EMBL" id="THG99596.1"/>
    </source>
</evidence>
<protein>
    <submittedName>
        <fullName evidence="2">Uncharacterized protein</fullName>
    </submittedName>
</protein>
<name>A0A4S4KN73_9APHY</name>
<evidence type="ECO:0000256" key="1">
    <source>
        <dbReference type="SAM" id="MobiDB-lite"/>
    </source>
</evidence>
<dbReference type="Gene3D" id="3.40.50.11960">
    <property type="match status" value="1"/>
</dbReference>
<dbReference type="EMBL" id="SGPJ01000074">
    <property type="protein sequence ID" value="THG99596.1"/>
    <property type="molecule type" value="Genomic_DNA"/>
</dbReference>
<feature type="region of interest" description="Disordered" evidence="1">
    <location>
        <begin position="306"/>
        <end position="331"/>
    </location>
</feature>
<dbReference type="PANTHER" id="PTHR14659:SF1">
    <property type="entry name" value="ALPHA- AND GAMMA-ADAPTIN-BINDING PROTEIN P34"/>
    <property type="match status" value="1"/>
</dbReference>
<dbReference type="Proteomes" id="UP000309038">
    <property type="component" value="Unassembled WGS sequence"/>
</dbReference>
<reference evidence="2 3" key="1">
    <citation type="submission" date="2019-02" db="EMBL/GenBank/DDBJ databases">
        <title>Genome sequencing of the rare red list fungi Phlebia centrifuga.</title>
        <authorList>
            <person name="Buettner E."/>
            <person name="Kellner H."/>
        </authorList>
    </citation>
    <scope>NUCLEOTIDE SEQUENCE [LARGE SCALE GENOMIC DNA]</scope>
    <source>
        <strain evidence="2 3">DSM 108282</strain>
    </source>
</reference>
<comment type="caution">
    <text evidence="2">The sequence shown here is derived from an EMBL/GenBank/DDBJ whole genome shotgun (WGS) entry which is preliminary data.</text>
</comment>
<dbReference type="PANTHER" id="PTHR14659">
    <property type="entry name" value="ALPHA- AND GAMMA-ADAPTIN-BINDING PROTEIN P34"/>
    <property type="match status" value="1"/>
</dbReference>